<dbReference type="NCBIfam" id="TIGR01509">
    <property type="entry name" value="HAD-SF-IA-v3"/>
    <property type="match status" value="1"/>
</dbReference>
<dbReference type="InterPro" id="IPR023214">
    <property type="entry name" value="HAD_sf"/>
</dbReference>
<dbReference type="PANTHER" id="PTHR43434:SF1">
    <property type="entry name" value="PHOSPHOGLYCOLATE PHOSPHATASE"/>
    <property type="match status" value="1"/>
</dbReference>
<dbReference type="AlphaFoldDB" id="A0A1H3M739"/>
<dbReference type="OrthoDB" id="4547358at2"/>
<dbReference type="InterPro" id="IPR050155">
    <property type="entry name" value="HAD-like_hydrolase_sf"/>
</dbReference>
<name>A0A1H3M739_9PSEU</name>
<dbReference type="SUPFAM" id="SSF56784">
    <property type="entry name" value="HAD-like"/>
    <property type="match status" value="1"/>
</dbReference>
<sequence length="216" mass="22864">MTGPPEIISSSDAVLLDFDGPVCAVFGGLADHQVAAELRELFEGRLPDAVDRSRDPFDVLKYAASAGGFAATVEHRLRELETRAVEVAPPTPGAFAVLESLSRRQIPVVIVSNNSEAAVRAYLGAHGLTSMVVGVSARTNADVGELKPQPYLLLQAASFLGVVPECCVMIGDSISDVEAAQHAGAKCIAYANKPGKREQFMKYQPAGIIGQMTELI</sequence>
<dbReference type="Pfam" id="PF00702">
    <property type="entry name" value="Hydrolase"/>
    <property type="match status" value="1"/>
</dbReference>
<dbReference type="Proteomes" id="UP000199529">
    <property type="component" value="Unassembled WGS sequence"/>
</dbReference>
<dbReference type="NCBIfam" id="TIGR01549">
    <property type="entry name" value="HAD-SF-IA-v1"/>
    <property type="match status" value="1"/>
</dbReference>
<protein>
    <submittedName>
        <fullName evidence="1">Haloacid dehalogenase superfamily, subfamily IA, variant 3 with third motif having DD or ED/haloacid dehalogenase superfamily, subfamily IA, variant 1 with third motif having Dx(3-4)D or Dx(3-4)E</fullName>
    </submittedName>
</protein>
<gene>
    <name evidence="1" type="ORF">SAMN05216215_103369</name>
</gene>
<dbReference type="GO" id="GO:0008967">
    <property type="term" value="F:phosphoglycolate phosphatase activity"/>
    <property type="evidence" value="ECO:0007669"/>
    <property type="project" value="TreeGrafter"/>
</dbReference>
<reference evidence="2" key="1">
    <citation type="submission" date="2016-10" db="EMBL/GenBank/DDBJ databases">
        <authorList>
            <person name="Varghese N."/>
            <person name="Submissions S."/>
        </authorList>
    </citation>
    <scope>NUCLEOTIDE SEQUENCE [LARGE SCALE GENOMIC DNA]</scope>
    <source>
        <strain evidence="2">CGMCC 4.3530</strain>
    </source>
</reference>
<dbReference type="PANTHER" id="PTHR43434">
    <property type="entry name" value="PHOSPHOGLYCOLATE PHOSPHATASE"/>
    <property type="match status" value="1"/>
</dbReference>
<keyword evidence="2" id="KW-1185">Reference proteome</keyword>
<proteinExistence type="predicted"/>
<dbReference type="STRING" id="418495.SAMN05216215_103369"/>
<evidence type="ECO:0000313" key="2">
    <source>
        <dbReference type="Proteomes" id="UP000199529"/>
    </source>
</evidence>
<dbReference type="EMBL" id="FNOK01000033">
    <property type="protein sequence ID" value="SDY72068.1"/>
    <property type="molecule type" value="Genomic_DNA"/>
</dbReference>
<dbReference type="GO" id="GO:0006281">
    <property type="term" value="P:DNA repair"/>
    <property type="evidence" value="ECO:0007669"/>
    <property type="project" value="TreeGrafter"/>
</dbReference>
<dbReference type="RefSeq" id="WP_093271473.1">
    <property type="nucleotide sequence ID" value="NZ_FNOK01000033.1"/>
</dbReference>
<organism evidence="1 2">
    <name type="scientific">Saccharopolyspora shandongensis</name>
    <dbReference type="NCBI Taxonomy" id="418495"/>
    <lineage>
        <taxon>Bacteria</taxon>
        <taxon>Bacillati</taxon>
        <taxon>Actinomycetota</taxon>
        <taxon>Actinomycetes</taxon>
        <taxon>Pseudonocardiales</taxon>
        <taxon>Pseudonocardiaceae</taxon>
        <taxon>Saccharopolyspora</taxon>
    </lineage>
</organism>
<dbReference type="InterPro" id="IPR006439">
    <property type="entry name" value="HAD-SF_hydro_IA"/>
</dbReference>
<dbReference type="InterPro" id="IPR036412">
    <property type="entry name" value="HAD-like_sf"/>
</dbReference>
<evidence type="ECO:0000313" key="1">
    <source>
        <dbReference type="EMBL" id="SDY72068.1"/>
    </source>
</evidence>
<accession>A0A1H3M739</accession>
<dbReference type="GO" id="GO:0005829">
    <property type="term" value="C:cytosol"/>
    <property type="evidence" value="ECO:0007669"/>
    <property type="project" value="TreeGrafter"/>
</dbReference>
<dbReference type="Gene3D" id="3.40.50.1000">
    <property type="entry name" value="HAD superfamily/HAD-like"/>
    <property type="match status" value="1"/>
</dbReference>